<dbReference type="AlphaFoldDB" id="A0A4S3KLJ9"/>
<dbReference type="GO" id="GO:0004514">
    <property type="term" value="F:nicotinate-nucleotide diphosphorylase (carboxylating) activity"/>
    <property type="evidence" value="ECO:0007669"/>
    <property type="project" value="UniProtKB-EC"/>
</dbReference>
<evidence type="ECO:0000259" key="11">
    <source>
        <dbReference type="Pfam" id="PF01729"/>
    </source>
</evidence>
<protein>
    <recommendedName>
        <fullName evidence="4">nicotinate-nucleotide diphosphorylase (carboxylating)</fullName>
        <ecNumber evidence="4">2.4.2.19</ecNumber>
    </recommendedName>
    <alternativeName>
        <fullName evidence="8">Quinolinate phosphoribosyltransferase [decarboxylating]</fullName>
    </alternativeName>
</protein>
<keyword evidence="6 9" id="KW-0328">Glycosyltransferase</keyword>
<dbReference type="Proteomes" id="UP000307749">
    <property type="component" value="Unassembled WGS sequence"/>
</dbReference>
<dbReference type="SUPFAM" id="SSF54675">
    <property type="entry name" value="Nicotinate/Quinolinate PRTase N-terminal domain-like"/>
    <property type="match status" value="1"/>
</dbReference>
<dbReference type="FunFam" id="3.20.20.70:FF:000030">
    <property type="entry name" value="Nicotinate-nucleotide pyrophosphorylase, carboxylating"/>
    <property type="match status" value="1"/>
</dbReference>
<dbReference type="InterPro" id="IPR022412">
    <property type="entry name" value="Quinolinate_PRibosylTrfase_N"/>
</dbReference>
<dbReference type="InterPro" id="IPR002638">
    <property type="entry name" value="Quinolinate_PRibosylTrfase_C"/>
</dbReference>
<dbReference type="GO" id="GO:0034213">
    <property type="term" value="P:quinolinate catabolic process"/>
    <property type="evidence" value="ECO:0007669"/>
    <property type="project" value="TreeGrafter"/>
</dbReference>
<evidence type="ECO:0000256" key="8">
    <source>
        <dbReference type="ARBA" id="ARBA00033102"/>
    </source>
</evidence>
<dbReference type="OrthoDB" id="9782546at2"/>
<feature type="binding site" evidence="10">
    <location>
        <position position="200"/>
    </location>
    <ligand>
        <name>substrate</name>
    </ligand>
</feature>
<dbReference type="UniPathway" id="UPA00253">
    <property type="reaction ID" value="UER00331"/>
</dbReference>
<keyword evidence="7 9" id="KW-0808">Transferase</keyword>
<feature type="domain" description="Quinolinate phosphoribosyl transferase N-terminal" evidence="12">
    <location>
        <begin position="31"/>
        <end position="114"/>
    </location>
</feature>
<dbReference type="CDD" id="cd01572">
    <property type="entry name" value="QPRTase"/>
    <property type="match status" value="1"/>
</dbReference>
<comment type="pathway">
    <text evidence="2">Cofactor biosynthesis; NAD(+) biosynthesis; nicotinate D-ribonucleotide from quinolinate: step 1/1.</text>
</comment>
<sequence>MSHSELRPQEAAAIEGDVARALAEDLGGGSDLTADLLPDVPLRAQLVCREQAVLAGTSWFEACLRAFDSRMQCNWRLADGDVILANATVCVITGRSRALLSAERCAINFLQTLSGTATITAHYVAAVAGTRTRILDTRKTLPGLRLAQKYAVRCGGGSNHRVGLFDMVLIKENHIAAAGGITAAVTAARTLHPGAPLEVEVETLQQLDEALPLRPDRILLDNFTLADMVVAVQRGAGRVPLEASGGVELQQLRAIAATGVDFISIGALTKHLHAVDFSLRVMQ</sequence>
<evidence type="ECO:0000259" key="12">
    <source>
        <dbReference type="Pfam" id="PF02749"/>
    </source>
</evidence>
<accession>A0A4S3KLJ9</accession>
<proteinExistence type="inferred from homology"/>
<keyword evidence="5" id="KW-0662">Pyridine nucleotide biosynthesis</keyword>
<keyword evidence="14" id="KW-1185">Reference proteome</keyword>
<feature type="binding site" evidence="10">
    <location>
        <begin position="265"/>
        <end position="267"/>
    </location>
    <ligand>
        <name>substrate</name>
    </ligand>
</feature>
<dbReference type="SUPFAM" id="SSF51690">
    <property type="entry name" value="Nicotinate/Quinolinate PRTase C-terminal domain-like"/>
    <property type="match status" value="1"/>
</dbReference>
<evidence type="ECO:0000256" key="7">
    <source>
        <dbReference type="ARBA" id="ARBA00022679"/>
    </source>
</evidence>
<comment type="similarity">
    <text evidence="3 9">Belongs to the NadC/ModD family.</text>
</comment>
<dbReference type="NCBIfam" id="TIGR00078">
    <property type="entry name" value="nadC"/>
    <property type="match status" value="1"/>
</dbReference>
<dbReference type="Gene3D" id="3.20.20.70">
    <property type="entry name" value="Aldolase class I"/>
    <property type="match status" value="1"/>
</dbReference>
<gene>
    <name evidence="13" type="ORF">B1806_10435</name>
</gene>
<evidence type="ECO:0000313" key="14">
    <source>
        <dbReference type="Proteomes" id="UP000307749"/>
    </source>
</evidence>
<evidence type="ECO:0000256" key="6">
    <source>
        <dbReference type="ARBA" id="ARBA00022676"/>
    </source>
</evidence>
<evidence type="ECO:0000256" key="4">
    <source>
        <dbReference type="ARBA" id="ARBA00011944"/>
    </source>
</evidence>
<feature type="binding site" evidence="10">
    <location>
        <position position="221"/>
    </location>
    <ligand>
        <name>substrate</name>
    </ligand>
</feature>
<organism evidence="13 14">
    <name type="scientific">Metallibacterium scheffleri</name>
    <dbReference type="NCBI Taxonomy" id="993689"/>
    <lineage>
        <taxon>Bacteria</taxon>
        <taxon>Pseudomonadati</taxon>
        <taxon>Pseudomonadota</taxon>
        <taxon>Gammaproteobacteria</taxon>
        <taxon>Lysobacterales</taxon>
        <taxon>Rhodanobacteraceae</taxon>
        <taxon>Metallibacterium</taxon>
    </lineage>
</organism>
<evidence type="ECO:0000313" key="13">
    <source>
        <dbReference type="EMBL" id="THD09737.1"/>
    </source>
</evidence>
<dbReference type="GO" id="GO:0005737">
    <property type="term" value="C:cytoplasm"/>
    <property type="evidence" value="ECO:0007669"/>
    <property type="project" value="TreeGrafter"/>
</dbReference>
<dbReference type="EC" id="2.4.2.19" evidence="4"/>
<dbReference type="STRING" id="993689.GCA_002077135_01329"/>
<dbReference type="Gene3D" id="3.90.1170.20">
    <property type="entry name" value="Quinolinate phosphoribosyl transferase, N-terminal domain"/>
    <property type="match status" value="1"/>
</dbReference>
<dbReference type="PANTHER" id="PTHR32179:SF3">
    <property type="entry name" value="NICOTINATE-NUCLEOTIDE PYROPHOSPHORYLASE [CARBOXYLATING]"/>
    <property type="match status" value="1"/>
</dbReference>
<feature type="binding site" evidence="10">
    <location>
        <position position="171"/>
    </location>
    <ligand>
        <name>substrate</name>
    </ligand>
</feature>
<comment type="caution">
    <text evidence="13">The sequence shown here is derived from an EMBL/GenBank/DDBJ whole genome shotgun (WGS) entry which is preliminary data.</text>
</comment>
<dbReference type="InterPro" id="IPR037128">
    <property type="entry name" value="Quinolinate_PRibosylTase_N_sf"/>
</dbReference>
<feature type="binding site" evidence="10">
    <location>
        <position position="104"/>
    </location>
    <ligand>
        <name>substrate</name>
    </ligand>
</feature>
<dbReference type="Pfam" id="PF02749">
    <property type="entry name" value="QRPTase_N"/>
    <property type="match status" value="1"/>
</dbReference>
<feature type="binding site" evidence="10">
    <location>
        <begin position="137"/>
        <end position="139"/>
    </location>
    <ligand>
        <name>substrate</name>
    </ligand>
</feature>
<feature type="binding site" evidence="10">
    <location>
        <begin position="244"/>
        <end position="246"/>
    </location>
    <ligand>
        <name>substrate</name>
    </ligand>
</feature>
<dbReference type="GO" id="GO:0009435">
    <property type="term" value="P:NAD+ biosynthetic process"/>
    <property type="evidence" value="ECO:0007669"/>
    <property type="project" value="UniProtKB-UniPathway"/>
</dbReference>
<name>A0A4S3KLJ9_9GAMM</name>
<dbReference type="RefSeq" id="WP_081126626.1">
    <property type="nucleotide sequence ID" value="NZ_DAHXOC010000009.1"/>
</dbReference>
<dbReference type="InterPro" id="IPR036068">
    <property type="entry name" value="Nicotinate_pribotase-like_C"/>
</dbReference>
<dbReference type="InterPro" id="IPR027277">
    <property type="entry name" value="NadC/ModD"/>
</dbReference>
<evidence type="ECO:0000256" key="10">
    <source>
        <dbReference type="PIRSR" id="PIRSR006250-1"/>
    </source>
</evidence>
<feature type="domain" description="Quinolinate phosphoribosyl transferase C-terminal" evidence="11">
    <location>
        <begin position="117"/>
        <end position="280"/>
    </location>
</feature>
<evidence type="ECO:0000256" key="1">
    <source>
        <dbReference type="ARBA" id="ARBA00003237"/>
    </source>
</evidence>
<dbReference type="EMBL" id="MWQO01000036">
    <property type="protein sequence ID" value="THD09737.1"/>
    <property type="molecule type" value="Genomic_DNA"/>
</dbReference>
<evidence type="ECO:0000256" key="5">
    <source>
        <dbReference type="ARBA" id="ARBA00022642"/>
    </source>
</evidence>
<evidence type="ECO:0000256" key="2">
    <source>
        <dbReference type="ARBA" id="ARBA00004893"/>
    </source>
</evidence>
<evidence type="ECO:0000256" key="3">
    <source>
        <dbReference type="ARBA" id="ARBA00009400"/>
    </source>
</evidence>
<comment type="function">
    <text evidence="1">Involved in the catabolism of quinolinic acid (QA).</text>
</comment>
<feature type="binding site" evidence="10">
    <location>
        <position position="161"/>
    </location>
    <ligand>
        <name>substrate</name>
    </ligand>
</feature>
<evidence type="ECO:0000256" key="9">
    <source>
        <dbReference type="PIRNR" id="PIRNR006250"/>
    </source>
</evidence>
<dbReference type="PANTHER" id="PTHR32179">
    <property type="entry name" value="NICOTINATE-NUCLEOTIDE PYROPHOSPHORYLASE [CARBOXYLATING]"/>
    <property type="match status" value="1"/>
</dbReference>
<dbReference type="Pfam" id="PF01729">
    <property type="entry name" value="QRPTase_C"/>
    <property type="match status" value="1"/>
</dbReference>
<dbReference type="InterPro" id="IPR004393">
    <property type="entry name" value="NadC"/>
</dbReference>
<dbReference type="InterPro" id="IPR013785">
    <property type="entry name" value="Aldolase_TIM"/>
</dbReference>
<reference evidence="13 14" key="1">
    <citation type="submission" date="2017-02" db="EMBL/GenBank/DDBJ databases">
        <title>Whole genome sequencing of Metallibacterium scheffleri DSM 24874 (T).</title>
        <authorList>
            <person name="Kumar S."/>
            <person name="Patil P."/>
            <person name="Patil P.B."/>
        </authorList>
    </citation>
    <scope>NUCLEOTIDE SEQUENCE [LARGE SCALE GENOMIC DNA]</scope>
    <source>
        <strain evidence="13 14">DSM 24874</strain>
    </source>
</reference>
<dbReference type="PIRSF" id="PIRSF006250">
    <property type="entry name" value="NadC_ModD"/>
    <property type="match status" value="1"/>
</dbReference>